<dbReference type="Gene3D" id="3.40.50.1820">
    <property type="entry name" value="alpha/beta hydrolase"/>
    <property type="match status" value="1"/>
</dbReference>
<keyword evidence="2" id="KW-0812">Transmembrane</keyword>
<dbReference type="InterPro" id="IPR029058">
    <property type="entry name" value="AB_hydrolase_fold"/>
</dbReference>
<feature type="transmembrane region" description="Helical" evidence="2">
    <location>
        <begin position="37"/>
        <end position="58"/>
    </location>
</feature>
<feature type="compositionally biased region" description="Low complexity" evidence="1">
    <location>
        <begin position="347"/>
        <end position="359"/>
    </location>
</feature>
<evidence type="ECO:0000256" key="1">
    <source>
        <dbReference type="SAM" id="MobiDB-lite"/>
    </source>
</evidence>
<keyword evidence="2" id="KW-0472">Membrane</keyword>
<sequence length="380" mass="39482">MQPDSLGTELAALAATVIAAVVLGAVWGAARGRARFLIRPVAVAACLATAAASGLVWANMQVDAYPTWSSLVDSSTGADAPPADTVATSSTGGRIVTVPVTGRASGLTLPMYVYLPPGYGDDTTTRYPVIEALHGYPGSPLQWFGKLNGISIINQEIAAGRMAPTVLVFPYQTPTPSLDTECTNLVGGPQTETFLTVDVPAAVRARYRVRTDTAGWGLIGFSAGGYCATDLALRHPQEYAAGASLSGYASPGIHVGNGTENTLYNDLWRLKHLPVPAVALYLTCARIDVGPLRQTMALAHAARAPLSVTTSYINGGGHNAQTWQAMEAPAFDWLSNTLGRPITQANAAAPAPAVTTETAGQLTGNRTTTTAPPSGGPLRR</sequence>
<organism evidence="3 4">
    <name type="scientific">Paractinoplanes ferrugineus</name>
    <dbReference type="NCBI Taxonomy" id="113564"/>
    <lineage>
        <taxon>Bacteria</taxon>
        <taxon>Bacillati</taxon>
        <taxon>Actinomycetota</taxon>
        <taxon>Actinomycetes</taxon>
        <taxon>Micromonosporales</taxon>
        <taxon>Micromonosporaceae</taxon>
        <taxon>Paractinoplanes</taxon>
    </lineage>
</organism>
<dbReference type="AlphaFoldDB" id="A0A919ML13"/>
<dbReference type="InterPro" id="IPR000801">
    <property type="entry name" value="Esterase-like"/>
</dbReference>
<dbReference type="Pfam" id="PF00756">
    <property type="entry name" value="Esterase"/>
    <property type="match status" value="1"/>
</dbReference>
<dbReference type="EMBL" id="BOMM01000082">
    <property type="protein sequence ID" value="GIE16350.1"/>
    <property type="molecule type" value="Genomic_DNA"/>
</dbReference>
<dbReference type="SUPFAM" id="SSF53474">
    <property type="entry name" value="alpha/beta-Hydrolases"/>
    <property type="match status" value="1"/>
</dbReference>
<name>A0A919ML13_9ACTN</name>
<dbReference type="PANTHER" id="PTHR48098:SF1">
    <property type="entry name" value="DIACYLGLYCEROL ACYLTRANSFERASE_MYCOLYLTRANSFERASE AG85A"/>
    <property type="match status" value="1"/>
</dbReference>
<feature type="transmembrane region" description="Helical" evidence="2">
    <location>
        <begin position="12"/>
        <end position="30"/>
    </location>
</feature>
<dbReference type="GO" id="GO:0016747">
    <property type="term" value="F:acyltransferase activity, transferring groups other than amino-acyl groups"/>
    <property type="evidence" value="ECO:0007669"/>
    <property type="project" value="TreeGrafter"/>
</dbReference>
<protein>
    <submittedName>
        <fullName evidence="3">Esterase</fullName>
    </submittedName>
</protein>
<reference evidence="3" key="1">
    <citation type="submission" date="2021-01" db="EMBL/GenBank/DDBJ databases">
        <title>Whole genome shotgun sequence of Actinoplanes ferrugineus NBRC 15555.</title>
        <authorList>
            <person name="Komaki H."/>
            <person name="Tamura T."/>
        </authorList>
    </citation>
    <scope>NUCLEOTIDE SEQUENCE</scope>
    <source>
        <strain evidence="3">NBRC 15555</strain>
    </source>
</reference>
<evidence type="ECO:0000313" key="3">
    <source>
        <dbReference type="EMBL" id="GIE16350.1"/>
    </source>
</evidence>
<feature type="compositionally biased region" description="Polar residues" evidence="1">
    <location>
        <begin position="360"/>
        <end position="372"/>
    </location>
</feature>
<keyword evidence="4" id="KW-1185">Reference proteome</keyword>
<proteinExistence type="predicted"/>
<dbReference type="Proteomes" id="UP000598174">
    <property type="component" value="Unassembled WGS sequence"/>
</dbReference>
<evidence type="ECO:0000313" key="4">
    <source>
        <dbReference type="Proteomes" id="UP000598174"/>
    </source>
</evidence>
<evidence type="ECO:0000256" key="2">
    <source>
        <dbReference type="SAM" id="Phobius"/>
    </source>
</evidence>
<accession>A0A919ML13</accession>
<gene>
    <name evidence="3" type="ORF">Afe05nite_81900</name>
</gene>
<comment type="caution">
    <text evidence="3">The sequence shown here is derived from an EMBL/GenBank/DDBJ whole genome shotgun (WGS) entry which is preliminary data.</text>
</comment>
<dbReference type="PANTHER" id="PTHR48098">
    <property type="entry name" value="ENTEROCHELIN ESTERASE-RELATED"/>
    <property type="match status" value="1"/>
</dbReference>
<keyword evidence="2" id="KW-1133">Transmembrane helix</keyword>
<dbReference type="InterPro" id="IPR050583">
    <property type="entry name" value="Mycobacterial_A85_antigen"/>
</dbReference>
<feature type="region of interest" description="Disordered" evidence="1">
    <location>
        <begin position="347"/>
        <end position="380"/>
    </location>
</feature>
<dbReference type="RefSeq" id="WP_203822689.1">
    <property type="nucleotide sequence ID" value="NZ_BAAABP010000045.1"/>
</dbReference>